<keyword evidence="2" id="KW-1185">Reference proteome</keyword>
<accession>A0ABP0CIV7</accession>
<comment type="caution">
    <text evidence="1">The sequence shown here is derived from an EMBL/GenBank/DDBJ whole genome shotgun (WGS) entry which is preliminary data.</text>
</comment>
<evidence type="ECO:0000313" key="2">
    <source>
        <dbReference type="Proteomes" id="UP001642482"/>
    </source>
</evidence>
<proteinExistence type="predicted"/>
<protein>
    <submittedName>
        <fullName evidence="1">Uncharacterized protein</fullName>
    </submittedName>
</protein>
<sequence>MCRLSTITWACGHKLEVFTPCEDATLAPISVGCAAEDSSDQQQEEEENETYFYGELEYNACENFVHVSLPNSLEAVPFCMNASCVPNYWSCCQCHRMEAFGCTGGLEDGANGKPSRAARLARLAPTKTVKEGAHELQLGDVCGDDMDEELRAGYFDEPSVTAVPCPSRAICSGCQAEKEVNDVEISREELHANLAEMQDTISPLPEQRLYKGETDCGHMRCDKCTRWRRCPCVCLCPYLIPSTRRSCSTCLRSRCGAINYLGLREYIQHRIDSESQPRPQQ</sequence>
<organism evidence="1 2">
    <name type="scientific">Sporothrix eucalyptigena</name>
    <dbReference type="NCBI Taxonomy" id="1812306"/>
    <lineage>
        <taxon>Eukaryota</taxon>
        <taxon>Fungi</taxon>
        <taxon>Dikarya</taxon>
        <taxon>Ascomycota</taxon>
        <taxon>Pezizomycotina</taxon>
        <taxon>Sordariomycetes</taxon>
        <taxon>Sordariomycetidae</taxon>
        <taxon>Ophiostomatales</taxon>
        <taxon>Ophiostomataceae</taxon>
        <taxon>Sporothrix</taxon>
    </lineage>
</organism>
<dbReference type="EMBL" id="CAWUHD010000101">
    <property type="protein sequence ID" value="CAK7231331.1"/>
    <property type="molecule type" value="Genomic_DNA"/>
</dbReference>
<evidence type="ECO:0000313" key="1">
    <source>
        <dbReference type="EMBL" id="CAK7231331.1"/>
    </source>
</evidence>
<reference evidence="1 2" key="1">
    <citation type="submission" date="2024-01" db="EMBL/GenBank/DDBJ databases">
        <authorList>
            <person name="Allen C."/>
            <person name="Tagirdzhanova G."/>
        </authorList>
    </citation>
    <scope>NUCLEOTIDE SEQUENCE [LARGE SCALE GENOMIC DNA]</scope>
</reference>
<name>A0ABP0CIV7_9PEZI</name>
<gene>
    <name evidence="1" type="ORF">SEUCBS140593_007889</name>
</gene>
<dbReference type="Proteomes" id="UP001642482">
    <property type="component" value="Unassembled WGS sequence"/>
</dbReference>